<evidence type="ECO:0000256" key="2">
    <source>
        <dbReference type="SAM" id="Coils"/>
    </source>
</evidence>
<dbReference type="STRING" id="303518.ENSPNYP00000000941"/>
<evidence type="ECO:0000313" key="5">
    <source>
        <dbReference type="Proteomes" id="UP000695023"/>
    </source>
</evidence>
<dbReference type="InterPro" id="IPR028227">
    <property type="entry name" value="UPF0449"/>
</dbReference>
<keyword evidence="5" id="KW-1185">Reference proteome</keyword>
<sequence length="107" mass="12398">MNIGSKSKKRMVLPSRPEPPTVDQILEDLDRAAPDDPIFSILEKTGQDVPRAADSEVELRFQKCRRYLELNKELQEARDRLVQQRVELKAAGEQADREVEEIKRQQL</sequence>
<dbReference type="GeneTree" id="ENSGT00390000007991"/>
<dbReference type="PANTHER" id="PTHR34766">
    <property type="entry name" value="UPF0449 PROTEIN C19ORF25"/>
    <property type="match status" value="1"/>
</dbReference>
<keyword evidence="2" id="KW-0175">Coiled coil</keyword>
<comment type="similarity">
    <text evidence="1">Belongs to the UPF0449 family.</text>
</comment>
<gene>
    <name evidence="6" type="primary">LOC102215749</name>
</gene>
<dbReference type="Pfam" id="PF15136">
    <property type="entry name" value="UPF0449"/>
    <property type="match status" value="1"/>
</dbReference>
<reference evidence="6" key="2">
    <citation type="submission" date="2025-04" db="UniProtKB">
        <authorList>
            <consortium name="RefSeq"/>
        </authorList>
    </citation>
    <scope>IDENTIFICATION</scope>
</reference>
<dbReference type="Ensembl" id="ENSPNYT00000000960.1">
    <property type="protein sequence ID" value="ENSPNYP00000000941.1"/>
    <property type="gene ID" value="ENSPNYG00000000789.1"/>
</dbReference>
<dbReference type="AlphaFoldDB" id="A0A3B4EUX3"/>
<name>A0A3B4EUX3_9CICH</name>
<dbReference type="Proteomes" id="UP000695023">
    <property type="component" value="Unplaced"/>
</dbReference>
<proteinExistence type="inferred from homology"/>
<feature type="region of interest" description="Disordered" evidence="3">
    <location>
        <begin position="1"/>
        <end position="22"/>
    </location>
</feature>
<evidence type="ECO:0000313" key="6">
    <source>
        <dbReference type="RefSeq" id="XP_005735015.1"/>
    </source>
</evidence>
<dbReference type="RefSeq" id="XP_005735015.1">
    <property type="nucleotide sequence ID" value="XM_005734958.1"/>
</dbReference>
<dbReference type="CTD" id="103181931"/>
<evidence type="ECO:0000256" key="3">
    <source>
        <dbReference type="SAM" id="MobiDB-lite"/>
    </source>
</evidence>
<dbReference type="PANTHER" id="PTHR34766:SF1">
    <property type="entry name" value="UPF0449 PROTEIN C19ORF25"/>
    <property type="match status" value="1"/>
</dbReference>
<feature type="compositionally biased region" description="Basic residues" evidence="3">
    <location>
        <begin position="1"/>
        <end position="11"/>
    </location>
</feature>
<accession>A0A3B4EUX3</accession>
<feature type="coiled-coil region" evidence="2">
    <location>
        <begin position="64"/>
        <end position="105"/>
    </location>
</feature>
<dbReference type="OrthoDB" id="6129359at2759"/>
<protein>
    <submittedName>
        <fullName evidence="6">UPF0449 protein C19orf25 homolog</fullName>
    </submittedName>
</protein>
<organism evidence="4">
    <name type="scientific">Pundamilia nyererei</name>
    <dbReference type="NCBI Taxonomy" id="303518"/>
    <lineage>
        <taxon>Eukaryota</taxon>
        <taxon>Metazoa</taxon>
        <taxon>Chordata</taxon>
        <taxon>Craniata</taxon>
        <taxon>Vertebrata</taxon>
        <taxon>Euteleostomi</taxon>
        <taxon>Actinopterygii</taxon>
        <taxon>Neopterygii</taxon>
        <taxon>Teleostei</taxon>
        <taxon>Neoteleostei</taxon>
        <taxon>Acanthomorphata</taxon>
        <taxon>Ovalentaria</taxon>
        <taxon>Cichlomorphae</taxon>
        <taxon>Cichliformes</taxon>
        <taxon>Cichlidae</taxon>
        <taxon>African cichlids</taxon>
        <taxon>Pseudocrenilabrinae</taxon>
        <taxon>Haplochromini</taxon>
        <taxon>Pundamilia</taxon>
    </lineage>
</organism>
<reference evidence="4" key="1">
    <citation type="submission" date="2023-09" db="UniProtKB">
        <authorList>
            <consortium name="Ensembl"/>
        </authorList>
    </citation>
    <scope>IDENTIFICATION</scope>
</reference>
<evidence type="ECO:0000313" key="4">
    <source>
        <dbReference type="Ensembl" id="ENSPNYP00000000941.1"/>
    </source>
</evidence>
<evidence type="ECO:0000256" key="1">
    <source>
        <dbReference type="ARBA" id="ARBA00006137"/>
    </source>
</evidence>